<keyword evidence="5" id="KW-1185">Reference proteome</keyword>
<feature type="transmembrane region" description="Helical" evidence="3">
    <location>
        <begin position="25"/>
        <end position="49"/>
    </location>
</feature>
<keyword evidence="1" id="KW-0175">Coiled coil</keyword>
<name>A0A5N6TXW8_ASPAV</name>
<dbReference type="OrthoDB" id="4510215at2759"/>
<feature type="coiled-coil region" evidence="1">
    <location>
        <begin position="432"/>
        <end position="459"/>
    </location>
</feature>
<feature type="transmembrane region" description="Helical" evidence="3">
    <location>
        <begin position="61"/>
        <end position="79"/>
    </location>
</feature>
<feature type="coiled-coil region" evidence="1">
    <location>
        <begin position="696"/>
        <end position="723"/>
    </location>
</feature>
<feature type="transmembrane region" description="Helical" evidence="3">
    <location>
        <begin position="137"/>
        <end position="159"/>
    </location>
</feature>
<dbReference type="AlphaFoldDB" id="A0A5N6TXW8"/>
<keyword evidence="3" id="KW-0812">Transmembrane</keyword>
<accession>A0A5N6TXW8</accession>
<evidence type="ECO:0000256" key="1">
    <source>
        <dbReference type="SAM" id="Coils"/>
    </source>
</evidence>
<evidence type="ECO:0008006" key="6">
    <source>
        <dbReference type="Google" id="ProtNLM"/>
    </source>
</evidence>
<reference evidence="4 5" key="1">
    <citation type="submission" date="2019-04" db="EMBL/GenBank/DDBJ databases">
        <title>Friends and foes A comparative genomics study of 23 Aspergillus species from section Flavi.</title>
        <authorList>
            <consortium name="DOE Joint Genome Institute"/>
            <person name="Kjaerbolling I."/>
            <person name="Vesth T."/>
            <person name="Frisvad J.C."/>
            <person name="Nybo J.L."/>
            <person name="Theobald S."/>
            <person name="Kildgaard S."/>
            <person name="Isbrandt T."/>
            <person name="Kuo A."/>
            <person name="Sato A."/>
            <person name="Lyhne E.K."/>
            <person name="Kogle M.E."/>
            <person name="Wiebenga A."/>
            <person name="Kun R.S."/>
            <person name="Lubbers R.J."/>
            <person name="Makela M.R."/>
            <person name="Barry K."/>
            <person name="Chovatia M."/>
            <person name="Clum A."/>
            <person name="Daum C."/>
            <person name="Haridas S."/>
            <person name="He G."/>
            <person name="LaButti K."/>
            <person name="Lipzen A."/>
            <person name="Mondo S."/>
            <person name="Riley R."/>
            <person name="Salamov A."/>
            <person name="Simmons B.A."/>
            <person name="Magnuson J.K."/>
            <person name="Henrissat B."/>
            <person name="Mortensen U.H."/>
            <person name="Larsen T.O."/>
            <person name="Devries R.P."/>
            <person name="Grigoriev I.V."/>
            <person name="Machida M."/>
            <person name="Baker S.E."/>
            <person name="Andersen M.R."/>
        </authorList>
    </citation>
    <scope>NUCLEOTIDE SEQUENCE [LARGE SCALE GENOMIC DNA]</scope>
    <source>
        <strain evidence="4 5">IBT 18842</strain>
    </source>
</reference>
<evidence type="ECO:0000313" key="4">
    <source>
        <dbReference type="EMBL" id="KAE8151175.1"/>
    </source>
</evidence>
<dbReference type="EMBL" id="ML742076">
    <property type="protein sequence ID" value="KAE8151175.1"/>
    <property type="molecule type" value="Genomic_DNA"/>
</dbReference>
<dbReference type="Proteomes" id="UP000325780">
    <property type="component" value="Unassembled WGS sequence"/>
</dbReference>
<evidence type="ECO:0000256" key="3">
    <source>
        <dbReference type="SAM" id="Phobius"/>
    </source>
</evidence>
<feature type="coiled-coil region" evidence="1">
    <location>
        <begin position="518"/>
        <end position="668"/>
    </location>
</feature>
<keyword evidence="3" id="KW-0472">Membrane</keyword>
<feature type="region of interest" description="Disordered" evidence="2">
    <location>
        <begin position="764"/>
        <end position="787"/>
    </location>
</feature>
<keyword evidence="3" id="KW-1133">Transmembrane helix</keyword>
<feature type="transmembrane region" description="Helical" evidence="3">
    <location>
        <begin position="231"/>
        <end position="254"/>
    </location>
</feature>
<proteinExistence type="predicted"/>
<evidence type="ECO:0000313" key="5">
    <source>
        <dbReference type="Proteomes" id="UP000325780"/>
    </source>
</evidence>
<sequence>MTSPTEQMFLFGDVIDTAPPSGLELLGYADLTAGSAIILATIIISTLLLSFWKDLTYCMSTIVKTVVDSVATILLGAWWLIQKIAAIRTFYDLIGLLYMINDGIKKLMMNSPPGQLLSAIIAWYFPFNSPLATLCRLALSFVCGNIAYSSLLVPVYWYVQGFGDALHSSEKDLSWECLILYKVIQYGGPLSSSQRLDSFYCYGQDAGFGLNSMIQEELRLPRRSGGEIQHASIFASVILCVACAILALLSYGTLSTTTLSDITRKVQLTIYHTLRGPSEADSVVDNTKCLTTSPTKRTYQVTPLKSNQGSRTHIVTAESPSRGISLMPRPDYKSPRGRPLTQAEIDLWNMNNSCEILIAKQKTMIRTKNQEIEQLNQRLEGAWARVNQLSSPSLLTEESPCRESALITGLRQELAERNADLLISQERLKGVENKAVAEKRSLRDRIAQLEEDLTQALQGISWDEVQSLQTELQSHRTDLRFRDSQVVDMRNHLVAAETREQQYRGQMETEHGQLVVANNDLNAQNQQLLATCEALKTSYDQLVNKSHDLLVIQQDRDAAFGRVLILQDDLRRAQEIAQESESRAQATEASVHQAMSDIKTACDSTLAQKAAETAEAQQKAALLSEEYEALNQQVGMALRDAERAHQKAKEADRTIEVLEHRLQRWEASHSAQEIPRRQPGNVGSISTALADSQLKVTQQLAEIMALRRQLDQYKQSSAESTDQVLRSNFEKLKQAMATEKRAHTEDNIRWDKRTRDLEAECQKLRISRSNAGARPGPLVRGTPPRNA</sequence>
<evidence type="ECO:0000256" key="2">
    <source>
        <dbReference type="SAM" id="MobiDB-lite"/>
    </source>
</evidence>
<organism evidence="4 5">
    <name type="scientific">Aspergillus avenaceus</name>
    <dbReference type="NCBI Taxonomy" id="36643"/>
    <lineage>
        <taxon>Eukaryota</taxon>
        <taxon>Fungi</taxon>
        <taxon>Dikarya</taxon>
        <taxon>Ascomycota</taxon>
        <taxon>Pezizomycotina</taxon>
        <taxon>Eurotiomycetes</taxon>
        <taxon>Eurotiomycetidae</taxon>
        <taxon>Eurotiales</taxon>
        <taxon>Aspergillaceae</taxon>
        <taxon>Aspergillus</taxon>
        <taxon>Aspergillus subgen. Circumdati</taxon>
    </lineage>
</organism>
<protein>
    <recommendedName>
        <fullName evidence="6">Integral membrane protein</fullName>
    </recommendedName>
</protein>
<gene>
    <name evidence="4" type="ORF">BDV25DRAFT_153027</name>
</gene>